<accession>A0A7I8KRD6</accession>
<protein>
    <submittedName>
        <fullName evidence="1">Uncharacterized protein</fullName>
    </submittedName>
</protein>
<gene>
    <name evidence="1" type="ORF">SI8410_08011067</name>
</gene>
<dbReference type="AlphaFoldDB" id="A0A7I8KRD6"/>
<evidence type="ECO:0000313" key="1">
    <source>
        <dbReference type="EMBL" id="CAA7400389.1"/>
    </source>
</evidence>
<name>A0A7I8KRD6_SPIIN</name>
<evidence type="ECO:0000313" key="2">
    <source>
        <dbReference type="Proteomes" id="UP000663760"/>
    </source>
</evidence>
<reference evidence="1" key="1">
    <citation type="submission" date="2020-02" db="EMBL/GenBank/DDBJ databases">
        <authorList>
            <person name="Scholz U."/>
            <person name="Mascher M."/>
            <person name="Fiebig A."/>
        </authorList>
    </citation>
    <scope>NUCLEOTIDE SEQUENCE</scope>
</reference>
<sequence>MTIHSYYLDTKEEWSIIKKTRQIFSLLLSFYVPSLPPSV</sequence>
<organism evidence="1 2">
    <name type="scientific">Spirodela intermedia</name>
    <name type="common">Intermediate duckweed</name>
    <dbReference type="NCBI Taxonomy" id="51605"/>
    <lineage>
        <taxon>Eukaryota</taxon>
        <taxon>Viridiplantae</taxon>
        <taxon>Streptophyta</taxon>
        <taxon>Embryophyta</taxon>
        <taxon>Tracheophyta</taxon>
        <taxon>Spermatophyta</taxon>
        <taxon>Magnoliopsida</taxon>
        <taxon>Liliopsida</taxon>
        <taxon>Araceae</taxon>
        <taxon>Lemnoideae</taxon>
        <taxon>Spirodela</taxon>
    </lineage>
</organism>
<keyword evidence="2" id="KW-1185">Reference proteome</keyword>
<dbReference type="Proteomes" id="UP000663760">
    <property type="component" value="Chromosome 8"/>
</dbReference>
<proteinExistence type="predicted"/>
<dbReference type="EMBL" id="LR746271">
    <property type="protein sequence ID" value="CAA7400389.1"/>
    <property type="molecule type" value="Genomic_DNA"/>
</dbReference>